<dbReference type="STRING" id="383372.Rcas_2569"/>
<reference evidence="9 10" key="1">
    <citation type="submission" date="2007-08" db="EMBL/GenBank/DDBJ databases">
        <title>Complete sequence of Roseiflexus castenholzii DSM 13941.</title>
        <authorList>
            <consortium name="US DOE Joint Genome Institute"/>
            <person name="Copeland A."/>
            <person name="Lucas S."/>
            <person name="Lapidus A."/>
            <person name="Barry K."/>
            <person name="Glavina del Rio T."/>
            <person name="Dalin E."/>
            <person name="Tice H."/>
            <person name="Pitluck S."/>
            <person name="Thompson L.S."/>
            <person name="Brettin T."/>
            <person name="Bruce D."/>
            <person name="Detter J.C."/>
            <person name="Han C."/>
            <person name="Tapia R."/>
            <person name="Schmutz J."/>
            <person name="Larimer F."/>
            <person name="Land M."/>
            <person name="Hauser L."/>
            <person name="Kyrpides N."/>
            <person name="Mikhailova N."/>
            <person name="Bryant D.A."/>
            <person name="Hanada S."/>
            <person name="Tsukatani Y."/>
            <person name="Richardson P."/>
        </authorList>
    </citation>
    <scope>NUCLEOTIDE SEQUENCE [LARGE SCALE GENOMIC DNA]</scope>
    <source>
        <strain evidence="10">DSM 13941 / HLO8</strain>
    </source>
</reference>
<dbReference type="GO" id="GO:0003677">
    <property type="term" value="F:DNA binding"/>
    <property type="evidence" value="ECO:0007669"/>
    <property type="project" value="UniProtKB-KW"/>
</dbReference>
<dbReference type="HOGENOM" id="CLU_047691_3_0_0"/>
<evidence type="ECO:0000259" key="8">
    <source>
        <dbReference type="Pfam" id="PF08281"/>
    </source>
</evidence>
<dbReference type="Proteomes" id="UP000000263">
    <property type="component" value="Chromosome"/>
</dbReference>
<dbReference type="InterPro" id="IPR036388">
    <property type="entry name" value="WH-like_DNA-bd_sf"/>
</dbReference>
<dbReference type="InterPro" id="IPR039425">
    <property type="entry name" value="RNA_pol_sigma-70-like"/>
</dbReference>
<evidence type="ECO:0000256" key="1">
    <source>
        <dbReference type="ARBA" id="ARBA00010641"/>
    </source>
</evidence>
<evidence type="ECO:0000256" key="5">
    <source>
        <dbReference type="ARBA" id="ARBA00023163"/>
    </source>
</evidence>
<keyword evidence="2 6" id="KW-0805">Transcription regulation</keyword>
<accession>A7NF59</accession>
<dbReference type="PANTHER" id="PTHR43133:SF8">
    <property type="entry name" value="RNA POLYMERASE SIGMA FACTOR HI_1459-RELATED"/>
    <property type="match status" value="1"/>
</dbReference>
<protein>
    <recommendedName>
        <fullName evidence="6">RNA polymerase sigma factor</fullName>
    </recommendedName>
</protein>
<dbReference type="Gene3D" id="1.10.1740.10">
    <property type="match status" value="1"/>
</dbReference>
<dbReference type="Gene3D" id="1.10.10.10">
    <property type="entry name" value="Winged helix-like DNA-binding domain superfamily/Winged helix DNA-binding domain"/>
    <property type="match status" value="1"/>
</dbReference>
<dbReference type="KEGG" id="rca:Rcas_2569"/>
<sequence>MDDEATLINRLRQRDPQAFATFFETYADRVYRLAYGIVGSETDAEEVVQATFISALEAIERFEHHARLGTWLYRIAYNHALMILRRRRPEETLPDDDGALPLPSALKDWSVLPEERLLSREAQEMLRKAIMELPTTLRAAFICRDIEGLSTADCAQIIGISEGALKVRLHRARLTLRERVSEYFGEWVAPGNG</sequence>
<keyword evidence="10" id="KW-1185">Reference proteome</keyword>
<dbReference type="PANTHER" id="PTHR43133">
    <property type="entry name" value="RNA POLYMERASE ECF-TYPE SIGMA FACTO"/>
    <property type="match status" value="1"/>
</dbReference>
<dbReference type="InterPro" id="IPR014284">
    <property type="entry name" value="RNA_pol_sigma-70_dom"/>
</dbReference>
<evidence type="ECO:0000259" key="7">
    <source>
        <dbReference type="Pfam" id="PF04542"/>
    </source>
</evidence>
<keyword evidence="4 6" id="KW-0238">DNA-binding</keyword>
<dbReference type="SUPFAM" id="SSF88659">
    <property type="entry name" value="Sigma3 and sigma4 domains of RNA polymerase sigma factors"/>
    <property type="match status" value="1"/>
</dbReference>
<proteinExistence type="inferred from homology"/>
<evidence type="ECO:0000256" key="3">
    <source>
        <dbReference type="ARBA" id="ARBA00023082"/>
    </source>
</evidence>
<evidence type="ECO:0000256" key="2">
    <source>
        <dbReference type="ARBA" id="ARBA00023015"/>
    </source>
</evidence>
<dbReference type="GO" id="GO:0006950">
    <property type="term" value="P:response to stress"/>
    <property type="evidence" value="ECO:0007669"/>
    <property type="project" value="UniProtKB-ARBA"/>
</dbReference>
<organism evidence="9 10">
    <name type="scientific">Roseiflexus castenholzii (strain DSM 13941 / HLO8)</name>
    <dbReference type="NCBI Taxonomy" id="383372"/>
    <lineage>
        <taxon>Bacteria</taxon>
        <taxon>Bacillati</taxon>
        <taxon>Chloroflexota</taxon>
        <taxon>Chloroflexia</taxon>
        <taxon>Chloroflexales</taxon>
        <taxon>Roseiflexineae</taxon>
        <taxon>Roseiflexaceae</taxon>
        <taxon>Roseiflexus</taxon>
    </lineage>
</organism>
<dbReference type="InterPro" id="IPR013325">
    <property type="entry name" value="RNA_pol_sigma_r2"/>
</dbReference>
<dbReference type="PROSITE" id="PS01063">
    <property type="entry name" value="SIGMA70_ECF"/>
    <property type="match status" value="1"/>
</dbReference>
<dbReference type="InterPro" id="IPR013249">
    <property type="entry name" value="RNA_pol_sigma70_r4_t2"/>
</dbReference>
<dbReference type="Pfam" id="PF04542">
    <property type="entry name" value="Sigma70_r2"/>
    <property type="match status" value="1"/>
</dbReference>
<evidence type="ECO:0000313" key="10">
    <source>
        <dbReference type="Proteomes" id="UP000000263"/>
    </source>
</evidence>
<dbReference type="GO" id="GO:0006352">
    <property type="term" value="P:DNA-templated transcription initiation"/>
    <property type="evidence" value="ECO:0007669"/>
    <property type="project" value="InterPro"/>
</dbReference>
<keyword evidence="5 6" id="KW-0804">Transcription</keyword>
<evidence type="ECO:0000313" key="9">
    <source>
        <dbReference type="EMBL" id="ABU58647.1"/>
    </source>
</evidence>
<dbReference type="SUPFAM" id="SSF88946">
    <property type="entry name" value="Sigma2 domain of RNA polymerase sigma factors"/>
    <property type="match status" value="1"/>
</dbReference>
<dbReference type="eggNOG" id="COG1595">
    <property type="taxonomic scope" value="Bacteria"/>
</dbReference>
<dbReference type="GO" id="GO:0016987">
    <property type="term" value="F:sigma factor activity"/>
    <property type="evidence" value="ECO:0007669"/>
    <property type="project" value="UniProtKB-KW"/>
</dbReference>
<dbReference type="EMBL" id="CP000804">
    <property type="protein sequence ID" value="ABU58647.1"/>
    <property type="molecule type" value="Genomic_DNA"/>
</dbReference>
<feature type="domain" description="RNA polymerase sigma-70 region 2" evidence="7">
    <location>
        <begin position="22"/>
        <end position="88"/>
    </location>
</feature>
<gene>
    <name evidence="9" type="ordered locus">Rcas_2569</name>
</gene>
<comment type="similarity">
    <text evidence="1 6">Belongs to the sigma-70 factor family. ECF subfamily.</text>
</comment>
<dbReference type="NCBIfam" id="TIGR02937">
    <property type="entry name" value="sigma70-ECF"/>
    <property type="match status" value="1"/>
</dbReference>
<dbReference type="InterPro" id="IPR007627">
    <property type="entry name" value="RNA_pol_sigma70_r2"/>
</dbReference>
<keyword evidence="3 6" id="KW-0731">Sigma factor</keyword>
<evidence type="ECO:0000256" key="4">
    <source>
        <dbReference type="ARBA" id="ARBA00023125"/>
    </source>
</evidence>
<dbReference type="InterPro" id="IPR000838">
    <property type="entry name" value="RNA_pol_sigma70_ECF_CS"/>
</dbReference>
<feature type="domain" description="RNA polymerase sigma factor 70 region 4 type 2" evidence="8">
    <location>
        <begin position="124"/>
        <end position="176"/>
    </location>
</feature>
<dbReference type="AlphaFoldDB" id="A7NF59"/>
<dbReference type="OrthoDB" id="9780326at2"/>
<dbReference type="Pfam" id="PF08281">
    <property type="entry name" value="Sigma70_r4_2"/>
    <property type="match status" value="1"/>
</dbReference>
<evidence type="ECO:0000256" key="6">
    <source>
        <dbReference type="RuleBase" id="RU000716"/>
    </source>
</evidence>
<dbReference type="RefSeq" id="WP_012121071.1">
    <property type="nucleotide sequence ID" value="NC_009767.1"/>
</dbReference>
<dbReference type="CDD" id="cd06171">
    <property type="entry name" value="Sigma70_r4"/>
    <property type="match status" value="1"/>
</dbReference>
<name>A7NF59_ROSCS</name>
<dbReference type="InterPro" id="IPR013324">
    <property type="entry name" value="RNA_pol_sigma_r3/r4-like"/>
</dbReference>